<feature type="domain" description="Acyl-CoA dehydrogenase/oxidase N-terminal" evidence="8">
    <location>
        <begin position="6"/>
        <end position="92"/>
    </location>
</feature>
<comment type="cofactor">
    <cofactor evidence="1">
        <name>FAD</name>
        <dbReference type="ChEBI" id="CHEBI:57692"/>
    </cofactor>
</comment>
<dbReference type="InterPro" id="IPR036250">
    <property type="entry name" value="AcylCo_DH-like_C"/>
</dbReference>
<dbReference type="SUPFAM" id="SSF47203">
    <property type="entry name" value="Acyl-CoA dehydrogenase C-terminal domain-like"/>
    <property type="match status" value="1"/>
</dbReference>
<feature type="compositionally biased region" description="Pro residues" evidence="6">
    <location>
        <begin position="143"/>
        <end position="159"/>
    </location>
</feature>
<evidence type="ECO:0000256" key="2">
    <source>
        <dbReference type="ARBA" id="ARBA00009347"/>
    </source>
</evidence>
<evidence type="ECO:0000256" key="5">
    <source>
        <dbReference type="ARBA" id="ARBA00023002"/>
    </source>
</evidence>
<evidence type="ECO:0000256" key="1">
    <source>
        <dbReference type="ARBA" id="ARBA00001974"/>
    </source>
</evidence>
<evidence type="ECO:0000259" key="7">
    <source>
        <dbReference type="Pfam" id="PF00441"/>
    </source>
</evidence>
<dbReference type="InterPro" id="IPR009075">
    <property type="entry name" value="AcylCo_DH/oxidase_C"/>
</dbReference>
<keyword evidence="10" id="KW-1185">Reference proteome</keyword>
<organism evidence="9 10">
    <name type="scientific">Actinokineospora xionganensis</name>
    <dbReference type="NCBI Taxonomy" id="2684470"/>
    <lineage>
        <taxon>Bacteria</taxon>
        <taxon>Bacillati</taxon>
        <taxon>Actinomycetota</taxon>
        <taxon>Actinomycetes</taxon>
        <taxon>Pseudonocardiales</taxon>
        <taxon>Pseudonocardiaceae</taxon>
        <taxon>Actinokineospora</taxon>
    </lineage>
</organism>
<evidence type="ECO:0000256" key="4">
    <source>
        <dbReference type="ARBA" id="ARBA00022827"/>
    </source>
</evidence>
<dbReference type="Gene3D" id="1.10.540.10">
    <property type="entry name" value="Acyl-CoA dehydrogenase/oxidase, N-terminal domain"/>
    <property type="match status" value="1"/>
</dbReference>
<gene>
    <name evidence="9" type="ORF">GPZ80_13935</name>
</gene>
<dbReference type="Gene3D" id="1.20.140.10">
    <property type="entry name" value="Butyryl-CoA Dehydrogenase, subunit A, domain 3"/>
    <property type="match status" value="1"/>
</dbReference>
<dbReference type="InterPro" id="IPR013786">
    <property type="entry name" value="AcylCoA_DH/ox_N"/>
</dbReference>
<dbReference type="RefSeq" id="WP_187220768.1">
    <property type="nucleotide sequence ID" value="NZ_JABVED010000007.1"/>
</dbReference>
<keyword evidence="5" id="KW-0560">Oxidoreductase</keyword>
<keyword evidence="3" id="KW-0285">Flavoprotein</keyword>
<dbReference type="EMBL" id="JABVED010000007">
    <property type="protein sequence ID" value="MBC6448267.1"/>
    <property type="molecule type" value="Genomic_DNA"/>
</dbReference>
<dbReference type="PANTHER" id="PTHR43884">
    <property type="entry name" value="ACYL-COA DEHYDROGENASE"/>
    <property type="match status" value="1"/>
</dbReference>
<protein>
    <submittedName>
        <fullName evidence="9">Acyl-CoA/acyl-ACP dehydrogenase</fullName>
    </submittedName>
</protein>
<evidence type="ECO:0000313" key="10">
    <source>
        <dbReference type="Proteomes" id="UP000734823"/>
    </source>
</evidence>
<evidence type="ECO:0000256" key="3">
    <source>
        <dbReference type="ARBA" id="ARBA00022630"/>
    </source>
</evidence>
<proteinExistence type="inferred from homology"/>
<comment type="similarity">
    <text evidence="2">Belongs to the acyl-CoA dehydrogenase family.</text>
</comment>
<dbReference type="PANTHER" id="PTHR43884:SF20">
    <property type="entry name" value="ACYL-COA DEHYDROGENASE FADE28"/>
    <property type="match status" value="1"/>
</dbReference>
<dbReference type="Proteomes" id="UP000734823">
    <property type="component" value="Unassembled WGS sequence"/>
</dbReference>
<evidence type="ECO:0000313" key="9">
    <source>
        <dbReference type="EMBL" id="MBC6448267.1"/>
    </source>
</evidence>
<dbReference type="InterPro" id="IPR037069">
    <property type="entry name" value="AcylCoA_DH/ox_N_sf"/>
</dbReference>
<evidence type="ECO:0000256" key="6">
    <source>
        <dbReference type="SAM" id="MobiDB-lite"/>
    </source>
</evidence>
<evidence type="ECO:0000259" key="8">
    <source>
        <dbReference type="Pfam" id="PF02771"/>
    </source>
</evidence>
<dbReference type="Pfam" id="PF00441">
    <property type="entry name" value="Acyl-CoA_dh_1"/>
    <property type="match status" value="1"/>
</dbReference>
<dbReference type="InterPro" id="IPR009100">
    <property type="entry name" value="AcylCoA_DH/oxidase_NM_dom_sf"/>
</dbReference>
<name>A0ABR7L7H1_9PSEU</name>
<dbReference type="Pfam" id="PF02771">
    <property type="entry name" value="Acyl-CoA_dh_N"/>
    <property type="match status" value="1"/>
</dbReference>
<comment type="caution">
    <text evidence="9">The sequence shown here is derived from an EMBL/GenBank/DDBJ whole genome shotgun (WGS) entry which is preliminary data.</text>
</comment>
<feature type="region of interest" description="Disordered" evidence="6">
    <location>
        <begin position="136"/>
        <end position="182"/>
    </location>
</feature>
<reference evidence="9 10" key="1">
    <citation type="submission" date="2020-06" db="EMBL/GenBank/DDBJ databases">
        <title>Actinokineospora xiongansis sp. nov., isolated from soil of Baiyangdian.</title>
        <authorList>
            <person name="Zhang X."/>
        </authorList>
    </citation>
    <scope>NUCLEOTIDE SEQUENCE [LARGE SCALE GENOMIC DNA]</scope>
    <source>
        <strain evidence="9 10">HBU206404</strain>
    </source>
</reference>
<dbReference type="SUPFAM" id="SSF56645">
    <property type="entry name" value="Acyl-CoA dehydrogenase NM domain-like"/>
    <property type="match status" value="1"/>
</dbReference>
<sequence>MRFALTAEQRQFAASLDDLLSAASVPSAARAWAAGDPAPGLAIWRELADLGVMALAVPERFGGLDATSVDLVVAFEQLGRHAVPGPLVESVAVAPTLADESLLPDLARGKVIATVALPPHVPHALDADIADLILTPPLSTPTRPCPQPSAPPSPTPPTPDRLAKGRPPGEGRGLLGGRLRDVGAPMSSVDGVRRLFRVDAPVVEHPGFEVGVLAVSAQLVGLGQAMVERAVEYAKTRTQFGGPIGRFQAVKHLLADALVGVELARPLVYGAAVTMSRRDISAAKVAAGGAADRAARAALQVHGAVGYTQEYDLGLWLTKARALRSAWGTPSTHRERVLDSLTASRSR</sequence>
<accession>A0ABR7L7H1</accession>
<keyword evidence="4" id="KW-0274">FAD</keyword>
<feature type="domain" description="Acyl-CoA dehydrogenase/oxidase C-terminal" evidence="7">
    <location>
        <begin position="208"/>
        <end position="340"/>
    </location>
</feature>